<keyword evidence="1 5" id="KW-0768">Sushi</keyword>
<dbReference type="PANTHER" id="PTHR45656:SF4">
    <property type="entry name" value="PROTEIN CBR-CLEC-78"/>
    <property type="match status" value="1"/>
</dbReference>
<dbReference type="PANTHER" id="PTHR45656">
    <property type="entry name" value="PROTEIN CBR-CLEC-78"/>
    <property type="match status" value="1"/>
</dbReference>
<protein>
    <submittedName>
        <fullName evidence="8">CR1L protein</fullName>
    </submittedName>
</protein>
<evidence type="ECO:0000256" key="2">
    <source>
        <dbReference type="ARBA" id="ARBA00022729"/>
    </source>
</evidence>
<evidence type="ECO:0000256" key="6">
    <source>
        <dbReference type="SAM" id="MobiDB-lite"/>
    </source>
</evidence>
<evidence type="ECO:0000256" key="4">
    <source>
        <dbReference type="ARBA" id="ARBA00023157"/>
    </source>
</evidence>
<dbReference type="SMART" id="SM00032">
    <property type="entry name" value="CCP"/>
    <property type="match status" value="2"/>
</dbReference>
<dbReference type="Gene3D" id="2.10.70.10">
    <property type="entry name" value="Complement Module, domain 1"/>
    <property type="match status" value="2"/>
</dbReference>
<evidence type="ECO:0000313" key="8">
    <source>
        <dbReference type="EMBL" id="NWQ93043.1"/>
    </source>
</evidence>
<comment type="caution">
    <text evidence="8">The sequence shown here is derived from an EMBL/GenBank/DDBJ whole genome shotgun (WGS) entry which is preliminary data.</text>
</comment>
<proteinExistence type="predicted"/>
<evidence type="ECO:0000256" key="5">
    <source>
        <dbReference type="PROSITE-ProRule" id="PRU00302"/>
    </source>
</evidence>
<sequence length="147" mass="15288">TLGAAAALMLKGTWYMPTGIICDPPPDIPHGRHSGHTMGTFSYADVVTYTCNPGHLLAGEPSIFCTTEDGEHGVGSGPPPRCGEVKCPPPPGIANGKHSSQPSDTFLPGSAVQYTCRDGYSLIGNASISCTAGGTWSRPRPRCEGVF</sequence>
<dbReference type="Proteomes" id="UP000574691">
    <property type="component" value="Unassembled WGS sequence"/>
</dbReference>
<dbReference type="FunFam" id="2.10.70.10:FF:000014">
    <property type="entry name" value="Membrane cofactor protein"/>
    <property type="match status" value="1"/>
</dbReference>
<feature type="region of interest" description="Disordered" evidence="6">
    <location>
        <begin position="69"/>
        <end position="102"/>
    </location>
</feature>
<feature type="domain" description="Sushi" evidence="7">
    <location>
        <begin position="20"/>
        <end position="84"/>
    </location>
</feature>
<feature type="domain" description="Sushi" evidence="7">
    <location>
        <begin position="85"/>
        <end position="145"/>
    </location>
</feature>
<feature type="non-terminal residue" evidence="8">
    <location>
        <position position="147"/>
    </location>
</feature>
<feature type="non-terminal residue" evidence="8">
    <location>
        <position position="1"/>
    </location>
</feature>
<evidence type="ECO:0000256" key="1">
    <source>
        <dbReference type="ARBA" id="ARBA00022659"/>
    </source>
</evidence>
<feature type="disulfide bond" evidence="5">
    <location>
        <begin position="22"/>
        <end position="65"/>
    </location>
</feature>
<dbReference type="EMBL" id="VYXH01007758">
    <property type="protein sequence ID" value="NWQ93043.1"/>
    <property type="molecule type" value="Genomic_DNA"/>
</dbReference>
<dbReference type="PROSITE" id="PS50923">
    <property type="entry name" value="SUSHI"/>
    <property type="match status" value="2"/>
</dbReference>
<feature type="disulfide bond" evidence="5">
    <location>
        <begin position="116"/>
        <end position="143"/>
    </location>
</feature>
<dbReference type="InterPro" id="IPR035976">
    <property type="entry name" value="Sushi/SCR/CCP_sf"/>
</dbReference>
<dbReference type="SUPFAM" id="SSF57535">
    <property type="entry name" value="Complement control module/SCR domain"/>
    <property type="match status" value="2"/>
</dbReference>
<dbReference type="AlphaFoldDB" id="A0A7K4T4K9"/>
<organism evidence="8 9">
    <name type="scientific">Burhinus bistriatus</name>
    <dbReference type="NCBI Taxonomy" id="240201"/>
    <lineage>
        <taxon>Eukaryota</taxon>
        <taxon>Metazoa</taxon>
        <taxon>Chordata</taxon>
        <taxon>Craniata</taxon>
        <taxon>Vertebrata</taxon>
        <taxon>Euteleostomi</taxon>
        <taxon>Archelosauria</taxon>
        <taxon>Archosauria</taxon>
        <taxon>Dinosauria</taxon>
        <taxon>Saurischia</taxon>
        <taxon>Theropoda</taxon>
        <taxon>Coelurosauria</taxon>
        <taxon>Aves</taxon>
        <taxon>Neognathae</taxon>
        <taxon>Neoaves</taxon>
        <taxon>Charadriiformes</taxon>
        <taxon>Burhinidae</taxon>
        <taxon>Burhinus</taxon>
    </lineage>
</organism>
<evidence type="ECO:0000259" key="7">
    <source>
        <dbReference type="PROSITE" id="PS50923"/>
    </source>
</evidence>
<keyword evidence="2" id="KW-0732">Signal</keyword>
<dbReference type="Pfam" id="PF00084">
    <property type="entry name" value="Sushi"/>
    <property type="match status" value="2"/>
</dbReference>
<feature type="compositionally biased region" description="Pro residues" evidence="6">
    <location>
        <begin position="77"/>
        <end position="92"/>
    </location>
</feature>
<reference evidence="8 9" key="1">
    <citation type="submission" date="2019-09" db="EMBL/GenBank/DDBJ databases">
        <title>Bird 10,000 Genomes (B10K) Project - Family phase.</title>
        <authorList>
            <person name="Zhang G."/>
        </authorList>
    </citation>
    <scope>NUCLEOTIDE SEQUENCE [LARGE SCALE GENOMIC DNA]</scope>
    <source>
        <strain evidence="8">B10K-DU-001-64</strain>
        <tissue evidence="8">Muscle</tissue>
    </source>
</reference>
<evidence type="ECO:0000313" key="9">
    <source>
        <dbReference type="Proteomes" id="UP000574691"/>
    </source>
</evidence>
<keyword evidence="4 5" id="KW-1015">Disulfide bond</keyword>
<keyword evidence="3" id="KW-0677">Repeat</keyword>
<dbReference type="CDD" id="cd00033">
    <property type="entry name" value="CCP"/>
    <property type="match status" value="2"/>
</dbReference>
<name>A0A7K4T4K9_9CHAR</name>
<gene>
    <name evidence="8" type="primary">Cr1l</name>
    <name evidence="8" type="ORF">BURBIS_R15894</name>
</gene>
<dbReference type="InterPro" id="IPR051277">
    <property type="entry name" value="SEZ6_CSMD_C4BPB_Regulators"/>
</dbReference>
<keyword evidence="9" id="KW-1185">Reference proteome</keyword>
<comment type="caution">
    <text evidence="5">Lacks conserved residue(s) required for the propagation of feature annotation.</text>
</comment>
<evidence type="ECO:0000256" key="3">
    <source>
        <dbReference type="ARBA" id="ARBA00022737"/>
    </source>
</evidence>
<dbReference type="InterPro" id="IPR000436">
    <property type="entry name" value="Sushi_SCR_CCP_dom"/>
</dbReference>
<accession>A0A7K4T4K9</accession>
<feature type="disulfide bond" evidence="5">
    <location>
        <begin position="87"/>
        <end position="130"/>
    </location>
</feature>